<proteinExistence type="predicted"/>
<keyword evidence="3" id="KW-1185">Reference proteome</keyword>
<protein>
    <submittedName>
        <fullName evidence="2">Uncharacterized protein</fullName>
    </submittedName>
</protein>
<organism evidence="2 3">
    <name type="scientific">Acinetobacter phage vB_AbaP_46-62_Aci07</name>
    <dbReference type="NCBI Taxonomy" id="2315468"/>
    <lineage>
        <taxon>Viruses</taxon>
        <taxon>Duplodnaviria</taxon>
        <taxon>Heunggongvirae</taxon>
        <taxon>Uroviricota</taxon>
        <taxon>Caudoviricetes</taxon>
        <taxon>Autographivirales</taxon>
        <taxon>Autoscriptoviridae</taxon>
        <taxon>Beijerinckvirinae</taxon>
        <taxon>Friunavirus</taxon>
        <taxon>Friunavirus Aci07</taxon>
    </lineage>
</organism>
<keyword evidence="1" id="KW-1133">Transmembrane helix</keyword>
<evidence type="ECO:0000256" key="1">
    <source>
        <dbReference type="SAM" id="Phobius"/>
    </source>
</evidence>
<gene>
    <name evidence="2" type="ORF">Aci07_08</name>
</gene>
<keyword evidence="1" id="KW-0472">Membrane</keyword>
<keyword evidence="1" id="KW-0812">Transmembrane</keyword>
<reference evidence="2 3" key="1">
    <citation type="submission" date="2018-08" db="EMBL/GenBank/DDBJ databases">
        <title>Complete genome sequence of five Acinetobacter baumannii phages from Abidjan, Cote d'Ivoire.</title>
        <authorList>
            <person name="Essoh C."/>
            <person name="Vernadet J.-P."/>
            <person name="Vergnaud G."/>
            <person name="Resch G."/>
            <person name="Pourcel C."/>
        </authorList>
    </citation>
    <scope>NUCLEOTIDE SEQUENCE [LARGE SCALE GENOMIC DNA]</scope>
</reference>
<evidence type="ECO:0000313" key="2">
    <source>
        <dbReference type="EMBL" id="AYD85902.1"/>
    </source>
</evidence>
<feature type="transmembrane region" description="Helical" evidence="1">
    <location>
        <begin position="6"/>
        <end position="26"/>
    </location>
</feature>
<name>A0A386KKF3_9CAUD</name>
<feature type="transmembrane region" description="Helical" evidence="1">
    <location>
        <begin position="33"/>
        <end position="50"/>
    </location>
</feature>
<sequence length="60" mass="7079">MSILEWLFVIHYFIGAALCFSTWVLPIANKWKCIILFYFILAIPVLSWLSESKIKVTLWT</sequence>
<evidence type="ECO:0000313" key="3">
    <source>
        <dbReference type="Proteomes" id="UP000277337"/>
    </source>
</evidence>
<dbReference type="EMBL" id="MH800200">
    <property type="protein sequence ID" value="AYD85902.1"/>
    <property type="molecule type" value="Genomic_DNA"/>
</dbReference>
<dbReference type="Proteomes" id="UP000277337">
    <property type="component" value="Segment"/>
</dbReference>
<accession>A0A386KKF3</accession>